<dbReference type="Proteomes" id="UP000756132">
    <property type="component" value="Chromosome 6"/>
</dbReference>
<dbReference type="GeneID" id="71986545"/>
<gene>
    <name evidence="2" type="ORF">CLAFUR5_06667</name>
</gene>
<reference evidence="2" key="2">
    <citation type="journal article" date="2022" name="Microb. Genom.">
        <title>A chromosome-scale genome assembly of the tomato pathogen Cladosporium fulvum reveals a compartmentalized genome architecture and the presence of a dispensable chromosome.</title>
        <authorList>
            <person name="Zaccaron A.Z."/>
            <person name="Chen L.H."/>
            <person name="Samaras A."/>
            <person name="Stergiopoulos I."/>
        </authorList>
    </citation>
    <scope>NUCLEOTIDE SEQUENCE</scope>
    <source>
        <strain evidence="2">Race5_Kim</strain>
    </source>
</reference>
<dbReference type="KEGG" id="ffu:CLAFUR5_06667"/>
<feature type="compositionally biased region" description="Basic and acidic residues" evidence="1">
    <location>
        <begin position="105"/>
        <end position="123"/>
    </location>
</feature>
<evidence type="ECO:0000313" key="3">
    <source>
        <dbReference type="Proteomes" id="UP000756132"/>
    </source>
</evidence>
<dbReference type="EMBL" id="CP090168">
    <property type="protein sequence ID" value="UJO19004.1"/>
    <property type="molecule type" value="Genomic_DNA"/>
</dbReference>
<reference evidence="2" key="1">
    <citation type="submission" date="2021-12" db="EMBL/GenBank/DDBJ databases">
        <authorList>
            <person name="Zaccaron A."/>
            <person name="Stergiopoulos I."/>
        </authorList>
    </citation>
    <scope>NUCLEOTIDE SEQUENCE</scope>
    <source>
        <strain evidence="2">Race5_Kim</strain>
    </source>
</reference>
<organism evidence="2 3">
    <name type="scientific">Passalora fulva</name>
    <name type="common">Tomato leaf mold</name>
    <name type="synonym">Cladosporium fulvum</name>
    <dbReference type="NCBI Taxonomy" id="5499"/>
    <lineage>
        <taxon>Eukaryota</taxon>
        <taxon>Fungi</taxon>
        <taxon>Dikarya</taxon>
        <taxon>Ascomycota</taxon>
        <taxon>Pezizomycotina</taxon>
        <taxon>Dothideomycetes</taxon>
        <taxon>Dothideomycetidae</taxon>
        <taxon>Mycosphaerellales</taxon>
        <taxon>Mycosphaerellaceae</taxon>
        <taxon>Fulvia</taxon>
    </lineage>
</organism>
<name>A0A9Q8PAN8_PASFU</name>
<proteinExistence type="predicted"/>
<evidence type="ECO:0000313" key="2">
    <source>
        <dbReference type="EMBL" id="UJO19004.1"/>
    </source>
</evidence>
<protein>
    <submittedName>
        <fullName evidence="2">Uncharacterized protein</fullName>
    </submittedName>
</protein>
<dbReference type="AlphaFoldDB" id="A0A9Q8PAN8"/>
<feature type="region of interest" description="Disordered" evidence="1">
    <location>
        <begin position="1"/>
        <end position="151"/>
    </location>
</feature>
<keyword evidence="3" id="KW-1185">Reference proteome</keyword>
<sequence>MAAEVETSTGASKSAVRRRKRKQGKADGAAQAQGLEGKAQDQLETTLTDKNRLAIAPRSSRKPSHRNPVLSTCKTSSPEKAKTKQQRQASNSKRRLRRLAKKKRQREEKARVRQEDKEERMRVYAETGRAPPKKRFNPPPPRPEPQSAWDTGIYEGRQIWVLRPERQPPVTESWWEW</sequence>
<feature type="compositionally biased region" description="Basic residues" evidence="1">
    <location>
        <begin position="92"/>
        <end position="104"/>
    </location>
</feature>
<dbReference type="RefSeq" id="XP_047763370.1">
    <property type="nucleotide sequence ID" value="XM_047905815.1"/>
</dbReference>
<evidence type="ECO:0000256" key="1">
    <source>
        <dbReference type="SAM" id="MobiDB-lite"/>
    </source>
</evidence>
<accession>A0A9Q8PAN8</accession>
<feature type="compositionally biased region" description="Polar residues" evidence="1">
    <location>
        <begin position="1"/>
        <end position="12"/>
    </location>
</feature>